<dbReference type="EMBL" id="VTEG01000002">
    <property type="protein sequence ID" value="TYS00674.1"/>
    <property type="molecule type" value="Genomic_DNA"/>
</dbReference>
<comment type="similarity">
    <text evidence="2">Belongs to the methylmalonyl-CoA mutase family.</text>
</comment>
<dbReference type="SUPFAM" id="SSF52242">
    <property type="entry name" value="Cobalamin (vitamin B12)-binding domain"/>
    <property type="match status" value="1"/>
</dbReference>
<dbReference type="Proteomes" id="UP000325182">
    <property type="component" value="Unassembled WGS sequence"/>
</dbReference>
<dbReference type="GO" id="GO:0046872">
    <property type="term" value="F:metal ion binding"/>
    <property type="evidence" value="ECO:0007669"/>
    <property type="project" value="InterPro"/>
</dbReference>
<dbReference type="GO" id="GO:0016866">
    <property type="term" value="F:intramolecular transferase activity"/>
    <property type="evidence" value="ECO:0007669"/>
    <property type="project" value="InterPro"/>
</dbReference>
<accession>A0A5D4MH77</accession>
<reference evidence="8 9" key="1">
    <citation type="submission" date="2019-08" db="EMBL/GenBank/DDBJ databases">
        <title>Bacillus genomes from the desert of Cuatro Cienegas, Coahuila.</title>
        <authorList>
            <person name="Olmedo-Alvarez G."/>
        </authorList>
    </citation>
    <scope>NUCLEOTIDE SEQUENCE [LARGE SCALE GENOMIC DNA]</scope>
    <source>
        <strain evidence="8 9">CH128b_4D</strain>
    </source>
</reference>
<organism evidence="8 9">
    <name type="scientific">Rossellomorea vietnamensis</name>
    <dbReference type="NCBI Taxonomy" id="218284"/>
    <lineage>
        <taxon>Bacteria</taxon>
        <taxon>Bacillati</taxon>
        <taxon>Bacillota</taxon>
        <taxon>Bacilli</taxon>
        <taxon>Bacillales</taxon>
        <taxon>Bacillaceae</taxon>
        <taxon>Rossellomorea</taxon>
    </lineage>
</organism>
<dbReference type="InterPro" id="IPR058549">
    <property type="entry name" value="MeMalonylCoA_mutase_a/b_site"/>
</dbReference>
<dbReference type="AlphaFoldDB" id="A0A5D4MH77"/>
<keyword evidence="5" id="KW-0413">Isomerase</keyword>
<dbReference type="Gene3D" id="3.20.20.240">
    <property type="entry name" value="Methylmalonyl-CoA mutase"/>
    <property type="match status" value="1"/>
</dbReference>
<evidence type="ECO:0000256" key="1">
    <source>
        <dbReference type="ARBA" id="ARBA00001922"/>
    </source>
</evidence>
<protein>
    <recommendedName>
        <fullName evidence="3">methylmalonyl-CoA mutase</fullName>
        <ecNumber evidence="3">5.4.99.2</ecNumber>
    </recommendedName>
</protein>
<gene>
    <name evidence="8" type="ORF">FZC84_04025</name>
</gene>
<dbReference type="EC" id="5.4.99.2" evidence="3"/>
<feature type="domain" description="Methylmalonyl-CoA mutase alpha/beta chain catalytic" evidence="7">
    <location>
        <begin position="181"/>
        <end position="457"/>
    </location>
</feature>
<dbReference type="Gene3D" id="3.40.50.280">
    <property type="entry name" value="Cobalamin-binding domain"/>
    <property type="match status" value="1"/>
</dbReference>
<evidence type="ECO:0000256" key="5">
    <source>
        <dbReference type="ARBA" id="ARBA00023235"/>
    </source>
</evidence>
<dbReference type="InterPro" id="IPR016176">
    <property type="entry name" value="Cbl-dep_enz_cat"/>
</dbReference>
<dbReference type="GO" id="GO:0031419">
    <property type="term" value="F:cobalamin binding"/>
    <property type="evidence" value="ECO:0007669"/>
    <property type="project" value="UniProtKB-KW"/>
</dbReference>
<dbReference type="PROSITE" id="PS00544">
    <property type="entry name" value="METMALONYL_COA_MUTASE"/>
    <property type="match status" value="1"/>
</dbReference>
<proteinExistence type="inferred from homology"/>
<dbReference type="InterPro" id="IPR036724">
    <property type="entry name" value="Cobalamin-bd_sf"/>
</dbReference>
<evidence type="ECO:0000256" key="4">
    <source>
        <dbReference type="ARBA" id="ARBA00022628"/>
    </source>
</evidence>
<keyword evidence="4" id="KW-0846">Cobalamin</keyword>
<evidence type="ECO:0000256" key="6">
    <source>
        <dbReference type="ARBA" id="ARBA00023285"/>
    </source>
</evidence>
<evidence type="ECO:0000313" key="9">
    <source>
        <dbReference type="Proteomes" id="UP000325182"/>
    </source>
</evidence>
<keyword evidence="6" id="KW-0170">Cobalt</keyword>
<name>A0A5D4MH77_9BACI</name>
<dbReference type="PANTHER" id="PTHR48101:SF1">
    <property type="entry name" value="METHYLMALONYL-COA MUTASE, LARGE SUBUNIT"/>
    <property type="match status" value="1"/>
</dbReference>
<evidence type="ECO:0000259" key="7">
    <source>
        <dbReference type="Pfam" id="PF01642"/>
    </source>
</evidence>
<dbReference type="PANTHER" id="PTHR48101">
    <property type="entry name" value="METHYLMALONYL-COA MUTASE, MITOCHONDRIAL-RELATED"/>
    <property type="match status" value="1"/>
</dbReference>
<dbReference type="SUPFAM" id="SSF51703">
    <property type="entry name" value="Cobalamin (vitamin B12)-dependent enzymes"/>
    <property type="match status" value="1"/>
</dbReference>
<evidence type="ECO:0000256" key="2">
    <source>
        <dbReference type="ARBA" id="ARBA00008465"/>
    </source>
</evidence>
<evidence type="ECO:0000256" key="3">
    <source>
        <dbReference type="ARBA" id="ARBA00012398"/>
    </source>
</evidence>
<sequence length="607" mass="67073">MKPITINREGEALSEYMDIYNMKKTSFEQVSLQDWQVKAEESLKGKPIEQLYKEAYEGITLKPLYTKDDIHGKRSSSRNSSNRDWKVAQRITAEDIKSLPELLQTSLTRGQDTVSFADRSGELTKDVMEKIFTLAIKEKAPLLHITSLSSEGFSLLKDGYSELTGVFGGDSIPEMVVDESSSVVDSWIENITYLKDSTPELRTIIVDTSSLNEAGANAIHELAYALAAAVAVIEKLKTEGWSAEQAAGKLVFNFSIGSNFFTEVSKLRAFRTLWKTVAGAYEISDTGAIISAETSGFTKSKLDSYVNMLRAGNETFSAVIGGADFIHTAPFDEVSGTTTPFSERIARNTQLILSQESHLNKVSDPAGGSYYIESLTNTLAEHSWKKFQEIDGDGGLLNVLRNGQFQNEITQIFEKRQKDVAVRKQNLIGTNIFSNLEESTEGILSPKKKEQLLGIKRQRLSADFENLRERALRLKDKPLAGLILLGKIKQHKPRADFVSGFLAAGGIGVLQSGECMTVNDAVTFIEESKADYFVICGRDEEYEAMAKDILDSDNSKGRKIDLAGRLNNEVMADLKAAGLDGYIYSGQNMVEKLDALLGRWEGTSNAK</sequence>
<dbReference type="InterPro" id="IPR006099">
    <property type="entry name" value="MeMalonylCoA_mutase_a/b_cat"/>
</dbReference>
<dbReference type="Pfam" id="PF01642">
    <property type="entry name" value="MM_CoA_mutase"/>
    <property type="match status" value="1"/>
</dbReference>
<comment type="caution">
    <text evidence="8">The sequence shown here is derived from an EMBL/GenBank/DDBJ whole genome shotgun (WGS) entry which is preliminary data.</text>
</comment>
<evidence type="ECO:0000313" key="8">
    <source>
        <dbReference type="EMBL" id="TYS00674.1"/>
    </source>
</evidence>
<comment type="cofactor">
    <cofactor evidence="1">
        <name>adenosylcob(III)alamin</name>
        <dbReference type="ChEBI" id="CHEBI:18408"/>
    </cofactor>
</comment>